<keyword evidence="6" id="KW-1185">Reference proteome</keyword>
<dbReference type="PANTHER" id="PTHR33175:SF3">
    <property type="entry name" value="DNA-BINDING PROTEIN HU-BETA"/>
    <property type="match status" value="1"/>
</dbReference>
<comment type="caution">
    <text evidence="5">The sequence shown here is derived from an EMBL/GenBank/DDBJ whole genome shotgun (WGS) entry which is preliminary data.</text>
</comment>
<keyword evidence="3 5" id="KW-0238">DNA-binding</keyword>
<dbReference type="Pfam" id="PF00216">
    <property type="entry name" value="Bac_DNA_binding"/>
    <property type="match status" value="1"/>
</dbReference>
<protein>
    <submittedName>
        <fullName evidence="5">DNA-binding protein</fullName>
    </submittedName>
</protein>
<evidence type="ECO:0000256" key="3">
    <source>
        <dbReference type="ARBA" id="ARBA00023125"/>
    </source>
</evidence>
<evidence type="ECO:0000313" key="6">
    <source>
        <dbReference type="Proteomes" id="UP000070255"/>
    </source>
</evidence>
<evidence type="ECO:0000256" key="4">
    <source>
        <dbReference type="RuleBase" id="RU003939"/>
    </source>
</evidence>
<dbReference type="InterPro" id="IPR010992">
    <property type="entry name" value="IHF-like_DNA-bd_dom_sf"/>
</dbReference>
<dbReference type="PRINTS" id="PR01727">
    <property type="entry name" value="DNABINDINGHU"/>
</dbReference>
<sequence length="91" mass="10155">MNRQDLIDLIAQDTEDSKAATERFLDSMIRHIQSAVVAGDKVRLKGFGTFEKAIVTARTGRNPRTGEAVAIPQFHRAKFTPGVQFKKLVKN</sequence>
<evidence type="ECO:0000256" key="1">
    <source>
        <dbReference type="ARBA" id="ARBA00010529"/>
    </source>
</evidence>
<dbReference type="PANTHER" id="PTHR33175">
    <property type="entry name" value="DNA-BINDING PROTEIN HU"/>
    <property type="match status" value="1"/>
</dbReference>
<name>A0ABR5T8G0_9BURK</name>
<gene>
    <name evidence="5" type="ORF">WS72_19195</name>
</gene>
<dbReference type="SUPFAM" id="SSF47729">
    <property type="entry name" value="IHF-like DNA-binding proteins"/>
    <property type="match status" value="1"/>
</dbReference>
<dbReference type="CDD" id="cd13831">
    <property type="entry name" value="HU"/>
    <property type="match status" value="1"/>
</dbReference>
<keyword evidence="2" id="KW-0226">DNA condensation</keyword>
<evidence type="ECO:0000313" key="5">
    <source>
        <dbReference type="EMBL" id="KWZ39539.1"/>
    </source>
</evidence>
<reference evidence="5 6" key="1">
    <citation type="submission" date="2015-11" db="EMBL/GenBank/DDBJ databases">
        <authorList>
            <person name="Sahl J."/>
            <person name="Wagner D."/>
            <person name="Keim P."/>
        </authorList>
    </citation>
    <scope>NUCLEOTIDE SEQUENCE [LARGE SCALE GENOMIC DNA]</scope>
    <source>
        <strain evidence="5 6">BDU18</strain>
    </source>
</reference>
<dbReference type="Proteomes" id="UP000070255">
    <property type="component" value="Unassembled WGS sequence"/>
</dbReference>
<dbReference type="InterPro" id="IPR000119">
    <property type="entry name" value="Hist_DNA-bd"/>
</dbReference>
<evidence type="ECO:0000256" key="2">
    <source>
        <dbReference type="ARBA" id="ARBA00023067"/>
    </source>
</evidence>
<proteinExistence type="inferred from homology"/>
<dbReference type="SMART" id="SM00411">
    <property type="entry name" value="BHL"/>
    <property type="match status" value="1"/>
</dbReference>
<dbReference type="EMBL" id="LNJQ01000003">
    <property type="protein sequence ID" value="KWZ39539.1"/>
    <property type="molecule type" value="Genomic_DNA"/>
</dbReference>
<accession>A0ABR5T8G0</accession>
<dbReference type="Gene3D" id="4.10.520.10">
    <property type="entry name" value="IHF-like DNA-binding proteins"/>
    <property type="match status" value="1"/>
</dbReference>
<dbReference type="GO" id="GO:0003677">
    <property type="term" value="F:DNA binding"/>
    <property type="evidence" value="ECO:0007669"/>
    <property type="project" value="UniProtKB-KW"/>
</dbReference>
<comment type="similarity">
    <text evidence="1 4">Belongs to the bacterial histone-like protein family.</text>
</comment>
<organism evidence="5 6">
    <name type="scientific">Burkholderia savannae</name>
    <dbReference type="NCBI Taxonomy" id="1637837"/>
    <lineage>
        <taxon>Bacteria</taxon>
        <taxon>Pseudomonadati</taxon>
        <taxon>Pseudomonadota</taxon>
        <taxon>Betaproteobacteria</taxon>
        <taxon>Burkholderiales</taxon>
        <taxon>Burkholderiaceae</taxon>
        <taxon>Burkholderia</taxon>
        <taxon>pseudomallei group</taxon>
    </lineage>
</organism>